<evidence type="ECO:0000256" key="3">
    <source>
        <dbReference type="ARBA" id="ARBA00010772"/>
    </source>
</evidence>
<evidence type="ECO:0000313" key="9">
    <source>
        <dbReference type="EMBL" id="MFD1528598.1"/>
    </source>
</evidence>
<evidence type="ECO:0000256" key="5">
    <source>
        <dbReference type="ARBA" id="ARBA00022723"/>
    </source>
</evidence>
<dbReference type="EC" id="5.3.1.8" evidence="4"/>
<evidence type="ECO:0000259" key="8">
    <source>
        <dbReference type="Pfam" id="PF20511"/>
    </source>
</evidence>
<dbReference type="InterPro" id="IPR018050">
    <property type="entry name" value="Pmannose_isomerase-type1_CS"/>
</dbReference>
<dbReference type="RefSeq" id="WP_343969725.1">
    <property type="nucleotide sequence ID" value="NZ_BAAAJG010000001.1"/>
</dbReference>
<name>A0ABW4FEP0_9PSEU</name>
<dbReference type="InterPro" id="IPR046457">
    <property type="entry name" value="PMI_typeI_cat"/>
</dbReference>
<organism evidence="9 10">
    <name type="scientific">Pseudonocardia aurantiaca</name>
    <dbReference type="NCBI Taxonomy" id="75290"/>
    <lineage>
        <taxon>Bacteria</taxon>
        <taxon>Bacillati</taxon>
        <taxon>Actinomycetota</taxon>
        <taxon>Actinomycetes</taxon>
        <taxon>Pseudonocardiales</taxon>
        <taxon>Pseudonocardiaceae</taxon>
        <taxon>Pseudonocardia</taxon>
    </lineage>
</organism>
<dbReference type="Pfam" id="PF20511">
    <property type="entry name" value="PMI_typeI_cat"/>
    <property type="match status" value="1"/>
</dbReference>
<gene>
    <name evidence="9" type="primary">manA</name>
    <name evidence="9" type="ORF">ACFSCY_04015</name>
</gene>
<dbReference type="PRINTS" id="PR00714">
    <property type="entry name" value="MAN6PISMRASE"/>
</dbReference>
<dbReference type="InterPro" id="IPR001250">
    <property type="entry name" value="Man6P_Isoase-1"/>
</dbReference>
<dbReference type="EMBL" id="JBHUCP010000003">
    <property type="protein sequence ID" value="MFD1528598.1"/>
    <property type="molecule type" value="Genomic_DNA"/>
</dbReference>
<dbReference type="InterPro" id="IPR014710">
    <property type="entry name" value="RmlC-like_jellyroll"/>
</dbReference>
<dbReference type="CDD" id="cd07011">
    <property type="entry name" value="cupin_PMI_type_I_N"/>
    <property type="match status" value="1"/>
</dbReference>
<dbReference type="InterPro" id="IPR011051">
    <property type="entry name" value="RmlC_Cupin_sf"/>
</dbReference>
<comment type="cofactor">
    <cofactor evidence="2">
        <name>Zn(2+)</name>
        <dbReference type="ChEBI" id="CHEBI:29105"/>
    </cofactor>
</comment>
<accession>A0ABW4FEP0</accession>
<dbReference type="InterPro" id="IPR016305">
    <property type="entry name" value="Mannose-6-P_Isomerase"/>
</dbReference>
<dbReference type="Gene3D" id="1.10.441.10">
    <property type="entry name" value="Phosphomannose Isomerase, domain 2"/>
    <property type="match status" value="1"/>
</dbReference>
<feature type="domain" description="Phosphomannose isomerase type I catalytic" evidence="8">
    <location>
        <begin position="4"/>
        <end position="150"/>
    </location>
</feature>
<proteinExistence type="inferred from homology"/>
<keyword evidence="10" id="KW-1185">Reference proteome</keyword>
<dbReference type="PANTHER" id="PTHR10309">
    <property type="entry name" value="MANNOSE-6-PHOSPHATE ISOMERASE"/>
    <property type="match status" value="1"/>
</dbReference>
<evidence type="ECO:0000256" key="4">
    <source>
        <dbReference type="ARBA" id="ARBA00011956"/>
    </source>
</evidence>
<evidence type="ECO:0000256" key="6">
    <source>
        <dbReference type="ARBA" id="ARBA00022833"/>
    </source>
</evidence>
<reference evidence="10" key="1">
    <citation type="journal article" date="2019" name="Int. J. Syst. Evol. Microbiol.">
        <title>The Global Catalogue of Microorganisms (GCM) 10K type strain sequencing project: providing services to taxonomists for standard genome sequencing and annotation.</title>
        <authorList>
            <consortium name="The Broad Institute Genomics Platform"/>
            <consortium name="The Broad Institute Genome Sequencing Center for Infectious Disease"/>
            <person name="Wu L."/>
            <person name="Ma J."/>
        </authorList>
    </citation>
    <scope>NUCLEOTIDE SEQUENCE [LARGE SCALE GENOMIC DNA]</scope>
    <source>
        <strain evidence="10">JCM 12165</strain>
    </source>
</reference>
<dbReference type="SUPFAM" id="SSF51182">
    <property type="entry name" value="RmlC-like cupins"/>
    <property type="match status" value="1"/>
</dbReference>
<dbReference type="PROSITE" id="PS00965">
    <property type="entry name" value="PMI_I_1"/>
    <property type="match status" value="1"/>
</dbReference>
<sequence>MELLDNPVRAYAWGSRTVIADLLGQPVPSAHPQAELWFGAHPADPSHLVHADGGRTSLLDALRTDPKQLLGRDRAQRWDGTLPFLLKVLAADEPLSLQAHPSLDQARTGFASEDAAGIARDAPDRNYRDPNHKPELICALTTFHALVGFREPAATVRLLRALDVPELDGHAELLTGQPDADGLRALFTTWITLPQGMLDTLVPALQEGCVKLAGGDGEFSTEARTVLELSELYPGDAGVLAALLLNRVTIEPGEALYLPAGNLHAYLAGAGIELMANSDNVLRGGLTPKHVDVPELLRVLDFDAAPPPVLTGAAEDGWFRYDTPAEEFLLRRFDAATAAAQPTPVPEGGPRILLCTSGSVCVRSPRRELELSRGASLWLAASDTEVAVVPRADDTQLFLASDGLGGS</sequence>
<evidence type="ECO:0000256" key="2">
    <source>
        <dbReference type="ARBA" id="ARBA00001947"/>
    </source>
</evidence>
<dbReference type="PANTHER" id="PTHR10309:SF0">
    <property type="entry name" value="MANNOSE-6-PHOSPHATE ISOMERASE"/>
    <property type="match status" value="1"/>
</dbReference>
<keyword evidence="7 9" id="KW-0413">Isomerase</keyword>
<dbReference type="PIRSF" id="PIRSF001480">
    <property type="entry name" value="Mannose-6-phosphate_isomerase"/>
    <property type="match status" value="1"/>
</dbReference>
<evidence type="ECO:0000256" key="1">
    <source>
        <dbReference type="ARBA" id="ARBA00000757"/>
    </source>
</evidence>
<evidence type="ECO:0000313" key="10">
    <source>
        <dbReference type="Proteomes" id="UP001597145"/>
    </source>
</evidence>
<keyword evidence="6" id="KW-0862">Zinc</keyword>
<comment type="catalytic activity">
    <reaction evidence="1">
        <text>D-mannose 6-phosphate = D-fructose 6-phosphate</text>
        <dbReference type="Rhea" id="RHEA:12356"/>
        <dbReference type="ChEBI" id="CHEBI:58735"/>
        <dbReference type="ChEBI" id="CHEBI:61527"/>
        <dbReference type="EC" id="5.3.1.8"/>
    </reaction>
</comment>
<dbReference type="Gene3D" id="2.60.120.10">
    <property type="entry name" value="Jelly Rolls"/>
    <property type="match status" value="2"/>
</dbReference>
<comment type="caution">
    <text evidence="9">The sequence shown here is derived from an EMBL/GenBank/DDBJ whole genome shotgun (WGS) entry which is preliminary data.</text>
</comment>
<keyword evidence="5" id="KW-0479">Metal-binding</keyword>
<dbReference type="NCBIfam" id="TIGR00218">
    <property type="entry name" value="manA"/>
    <property type="match status" value="1"/>
</dbReference>
<comment type="similarity">
    <text evidence="3">Belongs to the mannose-6-phosphate isomerase type 1 family.</text>
</comment>
<protein>
    <recommendedName>
        <fullName evidence="4">mannose-6-phosphate isomerase</fullName>
        <ecNumber evidence="4">5.3.1.8</ecNumber>
    </recommendedName>
</protein>
<evidence type="ECO:0000256" key="7">
    <source>
        <dbReference type="ARBA" id="ARBA00023235"/>
    </source>
</evidence>
<dbReference type="GO" id="GO:0004476">
    <property type="term" value="F:mannose-6-phosphate isomerase activity"/>
    <property type="evidence" value="ECO:0007669"/>
    <property type="project" value="UniProtKB-EC"/>
</dbReference>
<dbReference type="Proteomes" id="UP001597145">
    <property type="component" value="Unassembled WGS sequence"/>
</dbReference>